<accession>A0A1E3NNI0</accession>
<dbReference type="EMBL" id="KV454002">
    <property type="protein sequence ID" value="ODQ47023.1"/>
    <property type="molecule type" value="Genomic_DNA"/>
</dbReference>
<dbReference type="STRING" id="763406.A0A1E3NNI0"/>
<dbReference type="GeneID" id="30176371"/>
<keyword evidence="3" id="KW-1185">Reference proteome</keyword>
<organism evidence="2 3">
    <name type="scientific">Pichia membranifaciens NRRL Y-2026</name>
    <dbReference type="NCBI Taxonomy" id="763406"/>
    <lineage>
        <taxon>Eukaryota</taxon>
        <taxon>Fungi</taxon>
        <taxon>Dikarya</taxon>
        <taxon>Ascomycota</taxon>
        <taxon>Saccharomycotina</taxon>
        <taxon>Pichiomycetes</taxon>
        <taxon>Pichiales</taxon>
        <taxon>Pichiaceae</taxon>
        <taxon>Pichia</taxon>
    </lineage>
</organism>
<dbReference type="OrthoDB" id="4703at2759"/>
<dbReference type="Proteomes" id="UP000094455">
    <property type="component" value="Unassembled WGS sequence"/>
</dbReference>
<gene>
    <name evidence="2" type="ORF">PICMEDRAFT_105365</name>
</gene>
<sequence length="571" mass="64573">MSARVTKPKRGRKPNSKKNQEEEIITTQDIDSEYENNNKVQNNTNALKFIQGNGLGQAVLKNYYKVQTEDLEAGFLPAHIDDLSLHNAVKNNLHELFSTDFYEEIKEPKLQLSDSKTYESNFKLDNNLEFQFNNNQSEVLEPCQALHYPLNERNFRNGFVFNTGGLPLTMAWCPLKNGSWRYLFVIIVDKNSAISEFTDNKSLLTILEVSSETGEFQINKQIMLDSVAKEIEFSFVSAAASTLLKLTLSSGSVDVWKISPEFFFNPGVKKNKPAIYTLESRHLTFTIPNNQLLITTSAFTSTKTFVFGTNHGYIGQFSIDSQKLDYLISVKLPAITHIKTAFPTQPGDDFLTSFVEAADFSNYLIRLPVPNKKSCLINVLKTYDIPTNNKELQFDKNSIHLNNLNSFLNIEWPITIKKISIDNPNNVTKFKIANDDDINCLANQIYYDDGKISDGLILLTGHTNGSLRLSNYLNLLTNTEKRVQVSTLKLLQLNKSVTTENKYWLDLCSKIDKIGESTVVKSNNKQSSIGRTKELRNVNPKELCPLKLSMLENAVASIWGNGLLIIEQLTL</sequence>
<feature type="compositionally biased region" description="Basic residues" evidence="1">
    <location>
        <begin position="1"/>
        <end position="16"/>
    </location>
</feature>
<proteinExistence type="predicted"/>
<dbReference type="RefSeq" id="XP_019018136.1">
    <property type="nucleotide sequence ID" value="XM_019159684.1"/>
</dbReference>
<protein>
    <submittedName>
        <fullName evidence="2">Uncharacterized protein</fullName>
    </submittedName>
</protein>
<evidence type="ECO:0000256" key="1">
    <source>
        <dbReference type="SAM" id="MobiDB-lite"/>
    </source>
</evidence>
<evidence type="ECO:0000313" key="2">
    <source>
        <dbReference type="EMBL" id="ODQ47023.1"/>
    </source>
</evidence>
<evidence type="ECO:0000313" key="3">
    <source>
        <dbReference type="Proteomes" id="UP000094455"/>
    </source>
</evidence>
<feature type="region of interest" description="Disordered" evidence="1">
    <location>
        <begin position="1"/>
        <end position="23"/>
    </location>
</feature>
<name>A0A1E3NNI0_9ASCO</name>
<reference evidence="2 3" key="1">
    <citation type="journal article" date="2016" name="Proc. Natl. Acad. Sci. U.S.A.">
        <title>Comparative genomics of biotechnologically important yeasts.</title>
        <authorList>
            <person name="Riley R."/>
            <person name="Haridas S."/>
            <person name="Wolfe K.H."/>
            <person name="Lopes M.R."/>
            <person name="Hittinger C.T."/>
            <person name="Goeker M."/>
            <person name="Salamov A.A."/>
            <person name="Wisecaver J.H."/>
            <person name="Long T.M."/>
            <person name="Calvey C.H."/>
            <person name="Aerts A.L."/>
            <person name="Barry K.W."/>
            <person name="Choi C."/>
            <person name="Clum A."/>
            <person name="Coughlan A.Y."/>
            <person name="Deshpande S."/>
            <person name="Douglass A.P."/>
            <person name="Hanson S.J."/>
            <person name="Klenk H.-P."/>
            <person name="LaButti K.M."/>
            <person name="Lapidus A."/>
            <person name="Lindquist E.A."/>
            <person name="Lipzen A.M."/>
            <person name="Meier-Kolthoff J.P."/>
            <person name="Ohm R.A."/>
            <person name="Otillar R.P."/>
            <person name="Pangilinan J.L."/>
            <person name="Peng Y."/>
            <person name="Rokas A."/>
            <person name="Rosa C.A."/>
            <person name="Scheuner C."/>
            <person name="Sibirny A.A."/>
            <person name="Slot J.C."/>
            <person name="Stielow J.B."/>
            <person name="Sun H."/>
            <person name="Kurtzman C.P."/>
            <person name="Blackwell M."/>
            <person name="Grigoriev I.V."/>
            <person name="Jeffries T.W."/>
        </authorList>
    </citation>
    <scope>NUCLEOTIDE SEQUENCE [LARGE SCALE GENOMIC DNA]</scope>
    <source>
        <strain evidence="2 3">NRRL Y-2026</strain>
    </source>
</reference>
<dbReference type="AlphaFoldDB" id="A0A1E3NNI0"/>